<dbReference type="EMBL" id="AVOT02024975">
    <property type="protein sequence ID" value="MBW0515978.1"/>
    <property type="molecule type" value="Genomic_DNA"/>
</dbReference>
<organism evidence="1 2">
    <name type="scientific">Austropuccinia psidii MF-1</name>
    <dbReference type="NCBI Taxonomy" id="1389203"/>
    <lineage>
        <taxon>Eukaryota</taxon>
        <taxon>Fungi</taxon>
        <taxon>Dikarya</taxon>
        <taxon>Basidiomycota</taxon>
        <taxon>Pucciniomycotina</taxon>
        <taxon>Pucciniomycetes</taxon>
        <taxon>Pucciniales</taxon>
        <taxon>Sphaerophragmiaceae</taxon>
        <taxon>Austropuccinia</taxon>
    </lineage>
</organism>
<comment type="caution">
    <text evidence="1">The sequence shown here is derived from an EMBL/GenBank/DDBJ whole genome shotgun (WGS) entry which is preliminary data.</text>
</comment>
<dbReference type="Gene3D" id="3.30.420.10">
    <property type="entry name" value="Ribonuclease H-like superfamily/Ribonuclease H"/>
    <property type="match status" value="1"/>
</dbReference>
<proteinExistence type="predicted"/>
<name>A0A9Q3HSQ9_9BASI</name>
<dbReference type="AlphaFoldDB" id="A0A9Q3HSQ9"/>
<gene>
    <name evidence="1" type="ORF">O181_055693</name>
</gene>
<keyword evidence="2" id="KW-1185">Reference proteome</keyword>
<reference evidence="1" key="1">
    <citation type="submission" date="2021-03" db="EMBL/GenBank/DDBJ databases">
        <title>Draft genome sequence of rust myrtle Austropuccinia psidii MF-1, a brazilian biotype.</title>
        <authorList>
            <person name="Quecine M.C."/>
            <person name="Pachon D.M.R."/>
            <person name="Bonatelli M.L."/>
            <person name="Correr F.H."/>
            <person name="Franceschini L.M."/>
            <person name="Leite T.F."/>
            <person name="Margarido G.R.A."/>
            <person name="Almeida C.A."/>
            <person name="Ferrarezi J.A."/>
            <person name="Labate C.A."/>
        </authorList>
    </citation>
    <scope>NUCLEOTIDE SEQUENCE</scope>
    <source>
        <strain evidence="1">MF-1</strain>
    </source>
</reference>
<dbReference type="InterPro" id="IPR036397">
    <property type="entry name" value="RNaseH_sf"/>
</dbReference>
<dbReference type="Proteomes" id="UP000765509">
    <property type="component" value="Unassembled WGS sequence"/>
</dbReference>
<accession>A0A9Q3HSQ9</accession>
<protein>
    <submittedName>
        <fullName evidence="1">Uncharacterized protein</fullName>
    </submittedName>
</protein>
<dbReference type="GO" id="GO:0003676">
    <property type="term" value="F:nucleic acid binding"/>
    <property type="evidence" value="ECO:0007669"/>
    <property type="project" value="InterPro"/>
</dbReference>
<evidence type="ECO:0000313" key="1">
    <source>
        <dbReference type="EMBL" id="MBW0515978.1"/>
    </source>
</evidence>
<sequence length="132" mass="15246">MKTPNRNILGWQIAIQEYRGNITIVHKDGSIHKNANVLRRWSLPNDIDNLAYADGLAEIMIQTLEEMVRRVCAYNLEFKDCDGSNHDWCTLLPALELEYITSIHSSTNLTPAILEKRMESQITPRFLEERFG</sequence>
<evidence type="ECO:0000313" key="2">
    <source>
        <dbReference type="Proteomes" id="UP000765509"/>
    </source>
</evidence>